<dbReference type="KEGG" id="nsg:H3L94_10825"/>
<name>A0A7D7NFG4_9NEIS</name>
<proteinExistence type="predicted"/>
<evidence type="ECO:0000313" key="3">
    <source>
        <dbReference type="EMBL" id="QMT40314.1"/>
    </source>
</evidence>
<evidence type="ECO:0000256" key="2">
    <source>
        <dbReference type="SAM" id="SignalP"/>
    </source>
</evidence>
<dbReference type="Proteomes" id="UP000514752">
    <property type="component" value="Chromosome"/>
</dbReference>
<feature type="region of interest" description="Disordered" evidence="1">
    <location>
        <begin position="27"/>
        <end position="56"/>
    </location>
</feature>
<gene>
    <name evidence="3" type="ORF">H3L94_10825</name>
</gene>
<protein>
    <submittedName>
        <fullName evidence="3">Uncharacterized protein</fullName>
    </submittedName>
</protein>
<evidence type="ECO:0000256" key="1">
    <source>
        <dbReference type="SAM" id="MobiDB-lite"/>
    </source>
</evidence>
<feature type="compositionally biased region" description="Polar residues" evidence="1">
    <location>
        <begin position="32"/>
        <end position="41"/>
    </location>
</feature>
<sequence>MPSFRLCLYVALLTLGSHAFAAPLENLPSGRYRQSGNTTVTYPGGSQPRPPSSPGIAPEREVCIPADSGAWYEVQLRRFAQTITPQMQDAGVIRTELRARIALNREGRPEVWFGYSEDSRGPEAGMITRRHSNLLYTYSGEPCSLAEAAAAAADVNADRYAP</sequence>
<evidence type="ECO:0000313" key="4">
    <source>
        <dbReference type="Proteomes" id="UP000514752"/>
    </source>
</evidence>
<reference evidence="3 4" key="1">
    <citation type="submission" date="2020-07" db="EMBL/GenBank/DDBJ databases">
        <title>Genomic diversity of species in the Neisseriaceae family.</title>
        <authorList>
            <person name="Vincent A.T."/>
            <person name="Bernet E."/>
            <person name="Veyrier F.J."/>
        </authorList>
    </citation>
    <scope>NUCLEOTIDE SEQUENCE [LARGE SCALE GENOMIC DNA]</scope>
    <source>
        <strain evidence="3 4">DSM 22244</strain>
    </source>
</reference>
<feature type="signal peptide" evidence="2">
    <location>
        <begin position="1"/>
        <end position="21"/>
    </location>
</feature>
<dbReference type="RefSeq" id="WP_182122004.1">
    <property type="nucleotide sequence ID" value="NZ_CP059567.1"/>
</dbReference>
<feature type="chain" id="PRO_5027565021" evidence="2">
    <location>
        <begin position="22"/>
        <end position="162"/>
    </location>
</feature>
<dbReference type="EMBL" id="CP059567">
    <property type="protein sequence ID" value="QMT40314.1"/>
    <property type="molecule type" value="Genomic_DNA"/>
</dbReference>
<dbReference type="AlphaFoldDB" id="A0A7D7NFG4"/>
<keyword evidence="2" id="KW-0732">Signal</keyword>
<accession>A0A7D7NFG4</accession>
<organism evidence="3 4">
    <name type="scientific">Neisseria shayeganii</name>
    <dbReference type="NCBI Taxonomy" id="607712"/>
    <lineage>
        <taxon>Bacteria</taxon>
        <taxon>Pseudomonadati</taxon>
        <taxon>Pseudomonadota</taxon>
        <taxon>Betaproteobacteria</taxon>
        <taxon>Neisseriales</taxon>
        <taxon>Neisseriaceae</taxon>
        <taxon>Neisseria</taxon>
    </lineage>
</organism>